<protein>
    <submittedName>
        <fullName evidence="1">Unannotated protein</fullName>
    </submittedName>
</protein>
<reference evidence="1" key="1">
    <citation type="submission" date="2020-05" db="EMBL/GenBank/DDBJ databases">
        <authorList>
            <person name="Chiriac C."/>
            <person name="Salcher M."/>
            <person name="Ghai R."/>
            <person name="Kavagutti S V."/>
        </authorList>
    </citation>
    <scope>NUCLEOTIDE SEQUENCE</scope>
</reference>
<accession>A0A6J6VKM6</accession>
<organism evidence="1">
    <name type="scientific">freshwater metagenome</name>
    <dbReference type="NCBI Taxonomy" id="449393"/>
    <lineage>
        <taxon>unclassified sequences</taxon>
        <taxon>metagenomes</taxon>
        <taxon>ecological metagenomes</taxon>
    </lineage>
</organism>
<evidence type="ECO:0000313" key="1">
    <source>
        <dbReference type="EMBL" id="CAB4771348.1"/>
    </source>
</evidence>
<gene>
    <name evidence="1" type="ORF">UFOPK2886_00778</name>
    <name evidence="2" type="ORF">UFOPK3295_00536</name>
</gene>
<dbReference type="AlphaFoldDB" id="A0A6J6VKM6"/>
<proteinExistence type="predicted"/>
<sequence length="115" mass="12429">MSKKLLAPFIFLGLLLLPSCSTEEDLAIEIYATIQSACNEWSTGLDQVPPVNMTEAAFVEFSKLDELDLKLKPMADAAIGLKNGSGDIDFPDESPDWITLQQFCEGAIAGFNSVG</sequence>
<evidence type="ECO:0000313" key="2">
    <source>
        <dbReference type="EMBL" id="CAB4863083.1"/>
    </source>
</evidence>
<dbReference type="EMBL" id="CAEZZO010000120">
    <property type="protein sequence ID" value="CAB4771348.1"/>
    <property type="molecule type" value="Genomic_DNA"/>
</dbReference>
<dbReference type="EMBL" id="CAFBLG010000038">
    <property type="protein sequence ID" value="CAB4863083.1"/>
    <property type="molecule type" value="Genomic_DNA"/>
</dbReference>
<name>A0A6J6VKM6_9ZZZZ</name>